<organism evidence="1 2">
    <name type="scientific">Trametes sanguinea</name>
    <dbReference type="NCBI Taxonomy" id="158606"/>
    <lineage>
        <taxon>Eukaryota</taxon>
        <taxon>Fungi</taxon>
        <taxon>Dikarya</taxon>
        <taxon>Basidiomycota</taxon>
        <taxon>Agaricomycotina</taxon>
        <taxon>Agaricomycetes</taxon>
        <taxon>Polyporales</taxon>
        <taxon>Polyporaceae</taxon>
        <taxon>Trametes</taxon>
    </lineage>
</organism>
<evidence type="ECO:0000313" key="1">
    <source>
        <dbReference type="EMBL" id="KAJ2970614.1"/>
    </source>
</evidence>
<dbReference type="Proteomes" id="UP001144978">
    <property type="component" value="Unassembled WGS sequence"/>
</dbReference>
<reference evidence="1" key="1">
    <citation type="submission" date="2022-08" db="EMBL/GenBank/DDBJ databases">
        <title>Genome Sequence of Pycnoporus sanguineus.</title>
        <authorList>
            <person name="Buettner E."/>
        </authorList>
    </citation>
    <scope>NUCLEOTIDE SEQUENCE</scope>
    <source>
        <strain evidence="1">CG-C14</strain>
    </source>
</reference>
<dbReference type="EMBL" id="JANSHE010005516">
    <property type="protein sequence ID" value="KAJ2970614.1"/>
    <property type="molecule type" value="Genomic_DNA"/>
</dbReference>
<sequence>MASSRDCRVRRHLGMQRSADWMAFALLSIYHALTNICRTSGGDVWMNDGEEDIDTPTAVHFPPVDDVVTYGRIAAQHFGRQYRFILHIHYRTTSVDASAGTASVIRSNASLDQEVASSQTVSRIIPSWAVHHHHSIPSALGHSLKDGRKTHRVRHSVSSSSNSSVSWSALEDDYEDEVANPALYSAGTDDEFAIHPDYLSQEAGSSKPSSSFGNVYRHPASSLAYVRRPSSTNNKSTIPMLHHRASSTSTPSSNGVSQSAPYSSLEDDYSDVPSASASSASGRSGRRSGRKSTDSVHQVTDESEREKDDTLTGKNRRNRASLPAYFSLLTSTSPSVSRSQKSLSSLQTLSMISRSLQSSSSPPTPRLAKPVVDHATAFATPQASRISKTLVATTDAAPRGRSRQRDLDGRSSSSRRSSSRSPGARVHQSAHVRARLDSMEKVADWVAHSPVVAASVRPSPASKSQHHPHQRRNSSPPPLPKFEKLHLRDSGVDVDAGYLNSAVEEEFDEEDECEESAAERESRRGRRRPDELDSRPGLDPKAPGYGNGRSGLMARERTRGRTATLKR</sequence>
<protein>
    <submittedName>
        <fullName evidence="1">Uncharacterized protein</fullName>
    </submittedName>
</protein>
<comment type="caution">
    <text evidence="1">The sequence shown here is derived from an EMBL/GenBank/DDBJ whole genome shotgun (WGS) entry which is preliminary data.</text>
</comment>
<evidence type="ECO:0000313" key="2">
    <source>
        <dbReference type="Proteomes" id="UP001144978"/>
    </source>
</evidence>
<name>A0ACC1MWJ0_9APHY</name>
<gene>
    <name evidence="1" type="ORF">NUW54_g12691</name>
</gene>
<accession>A0ACC1MWJ0</accession>
<keyword evidence="2" id="KW-1185">Reference proteome</keyword>
<proteinExistence type="predicted"/>